<dbReference type="InterPro" id="IPR021457">
    <property type="entry name" value="DUF3108"/>
</dbReference>
<sequence length="269" mass="31181">MNLHILKKTVIFSFIMGFAVIANSADYTDGDFKKMKAQSLKYKFKLGWFTLGGGMLHFEENNLIVKNEPYHVVKAHAYTDGMAAFFTDMDDHYKSVINNRTLKPYLSEKHVTIKNGFWDQWNSFDYNKKEITVKAKRTKNGEKSDRAWTVKMTDDSYDIVSSFVYFMDVNWSQKHKGDTVMIMTHYDKKVYPVGVIYLGKETIKYNDRKVNTYHTQIYLPADKEYTVGRPVYAWLSTDGRNIPLVIQSKLAFGNATCELIELDGKEPAF</sequence>
<evidence type="ECO:0000313" key="3">
    <source>
        <dbReference type="Proteomes" id="UP001065174"/>
    </source>
</evidence>
<reference evidence="2" key="1">
    <citation type="submission" date="2022-09" db="EMBL/GenBank/DDBJ databases">
        <title>Comparative genomics and taxonomic characterization of three novel marine species of genus Reichenbachiella exhibiting antioxidant and polysaccharide degradation activities.</title>
        <authorList>
            <person name="Muhammad N."/>
            <person name="Lee Y.-J."/>
            <person name="Ko J."/>
            <person name="Kim S.-G."/>
        </authorList>
    </citation>
    <scope>NUCLEOTIDE SEQUENCE</scope>
    <source>
        <strain evidence="2">BKB1-1</strain>
    </source>
</reference>
<keyword evidence="3" id="KW-1185">Reference proteome</keyword>
<keyword evidence="1" id="KW-0732">Signal</keyword>
<feature type="chain" id="PRO_5045622333" evidence="1">
    <location>
        <begin position="25"/>
        <end position="269"/>
    </location>
</feature>
<evidence type="ECO:0000256" key="1">
    <source>
        <dbReference type="SAM" id="SignalP"/>
    </source>
</evidence>
<dbReference type="RefSeq" id="WP_262308948.1">
    <property type="nucleotide sequence ID" value="NZ_CP106679.1"/>
</dbReference>
<dbReference type="Pfam" id="PF11306">
    <property type="entry name" value="DUF3108"/>
    <property type="match status" value="1"/>
</dbReference>
<accession>A0ABY6CLW9</accession>
<protein>
    <submittedName>
        <fullName evidence="2">DUF3108 domain-containing protein</fullName>
    </submittedName>
</protein>
<organism evidence="2 3">
    <name type="scientific">Reichenbachiella agarivorans</name>
    <dbReference type="NCBI Taxonomy" id="2979464"/>
    <lineage>
        <taxon>Bacteria</taxon>
        <taxon>Pseudomonadati</taxon>
        <taxon>Bacteroidota</taxon>
        <taxon>Cytophagia</taxon>
        <taxon>Cytophagales</taxon>
        <taxon>Reichenbachiellaceae</taxon>
        <taxon>Reichenbachiella</taxon>
    </lineage>
</organism>
<feature type="signal peptide" evidence="1">
    <location>
        <begin position="1"/>
        <end position="24"/>
    </location>
</feature>
<dbReference type="EMBL" id="CP106679">
    <property type="protein sequence ID" value="UXP31509.1"/>
    <property type="molecule type" value="Genomic_DNA"/>
</dbReference>
<dbReference type="Proteomes" id="UP001065174">
    <property type="component" value="Chromosome"/>
</dbReference>
<name>A0ABY6CLW9_9BACT</name>
<evidence type="ECO:0000313" key="2">
    <source>
        <dbReference type="EMBL" id="UXP31509.1"/>
    </source>
</evidence>
<gene>
    <name evidence="2" type="ORF">N6H18_14245</name>
</gene>
<proteinExistence type="predicted"/>